<evidence type="ECO:0000256" key="2">
    <source>
        <dbReference type="ARBA" id="ARBA00022618"/>
    </source>
</evidence>
<name>A0ABP5MQA2_9MICO</name>
<evidence type="ECO:0008006" key="12">
    <source>
        <dbReference type="Google" id="ProtNLM"/>
    </source>
</evidence>
<sequence length="351" mass="37241">MRRPEGFDGPPRRPAQRPEPEPTPGAEPPRERTAPSARDRPTRPAPEARDVDAEAADAAAEAPIVAQARGRRRSESHASRTDRLLRDAELRRLRLARAETRRATAAARRAERASARAERSEVRRFTAASRRRVRRGAIAVGVLAASFALLVGLVHSPLMAVRDIEVQGSQRVDAVAIQAALGGQLGQPIATVTDAGIREDLERFTGLQSFVVDVVPPGTIVVRVVERQPVVVDEVDGQDVMLDPAGVGLGMPDGTALPRLESVEVGSDAYVAVASSLVAMPQALRAQIATITATTSDDVTMTLASGQQVVWGSAEDARLKADVLAALVAAADPATPVTFDVSAPEHPVVRP</sequence>
<dbReference type="InterPro" id="IPR005548">
    <property type="entry name" value="Cell_div_FtsQ/DivIB_C"/>
</dbReference>
<proteinExistence type="predicted"/>
<dbReference type="PANTHER" id="PTHR37820">
    <property type="entry name" value="CELL DIVISION PROTEIN DIVIB"/>
    <property type="match status" value="1"/>
</dbReference>
<feature type="compositionally biased region" description="Low complexity" evidence="6">
    <location>
        <begin position="56"/>
        <end position="68"/>
    </location>
</feature>
<evidence type="ECO:0000256" key="7">
    <source>
        <dbReference type="SAM" id="Phobius"/>
    </source>
</evidence>
<organism evidence="10 11">
    <name type="scientific">Agrococcus versicolor</name>
    <dbReference type="NCBI Taxonomy" id="501482"/>
    <lineage>
        <taxon>Bacteria</taxon>
        <taxon>Bacillati</taxon>
        <taxon>Actinomycetota</taxon>
        <taxon>Actinomycetes</taxon>
        <taxon>Micrococcales</taxon>
        <taxon>Microbacteriaceae</taxon>
        <taxon>Agrococcus</taxon>
    </lineage>
</organism>
<dbReference type="InterPro" id="IPR050487">
    <property type="entry name" value="FtsQ_DivIB"/>
</dbReference>
<keyword evidence="11" id="KW-1185">Reference proteome</keyword>
<evidence type="ECO:0000259" key="8">
    <source>
        <dbReference type="Pfam" id="PF03799"/>
    </source>
</evidence>
<feature type="transmembrane region" description="Helical" evidence="7">
    <location>
        <begin position="133"/>
        <end position="154"/>
    </location>
</feature>
<dbReference type="Pfam" id="PF03799">
    <property type="entry name" value="FtsQ_DivIB_C"/>
    <property type="match status" value="1"/>
</dbReference>
<evidence type="ECO:0000259" key="9">
    <source>
        <dbReference type="Pfam" id="PF08478"/>
    </source>
</evidence>
<dbReference type="EMBL" id="BAAAQT010000006">
    <property type="protein sequence ID" value="GAA2174986.1"/>
    <property type="molecule type" value="Genomic_DNA"/>
</dbReference>
<gene>
    <name evidence="10" type="ORF">GCM10009846_23050</name>
</gene>
<evidence type="ECO:0000256" key="6">
    <source>
        <dbReference type="SAM" id="MobiDB-lite"/>
    </source>
</evidence>
<feature type="compositionally biased region" description="Basic and acidic residues" evidence="6">
    <location>
        <begin position="28"/>
        <end position="52"/>
    </location>
</feature>
<feature type="domain" description="POTRA" evidence="9">
    <location>
        <begin position="160"/>
        <end position="227"/>
    </location>
</feature>
<evidence type="ECO:0000256" key="5">
    <source>
        <dbReference type="ARBA" id="ARBA00023306"/>
    </source>
</evidence>
<keyword evidence="4 7" id="KW-1133">Transmembrane helix</keyword>
<dbReference type="Pfam" id="PF08478">
    <property type="entry name" value="POTRA_1"/>
    <property type="match status" value="1"/>
</dbReference>
<feature type="compositionally biased region" description="Basic and acidic residues" evidence="6">
    <location>
        <begin position="73"/>
        <end position="83"/>
    </location>
</feature>
<evidence type="ECO:0000256" key="1">
    <source>
        <dbReference type="ARBA" id="ARBA00022475"/>
    </source>
</evidence>
<reference evidence="11" key="1">
    <citation type="journal article" date="2019" name="Int. J. Syst. Evol. Microbiol.">
        <title>The Global Catalogue of Microorganisms (GCM) 10K type strain sequencing project: providing services to taxonomists for standard genome sequencing and annotation.</title>
        <authorList>
            <consortium name="The Broad Institute Genomics Platform"/>
            <consortium name="The Broad Institute Genome Sequencing Center for Infectious Disease"/>
            <person name="Wu L."/>
            <person name="Ma J."/>
        </authorList>
    </citation>
    <scope>NUCLEOTIDE SEQUENCE [LARGE SCALE GENOMIC DNA]</scope>
    <source>
        <strain evidence="11">JCM 16026</strain>
    </source>
</reference>
<feature type="domain" description="Cell division protein FtsQ/DivIB C-terminal" evidence="8">
    <location>
        <begin position="237"/>
        <end position="330"/>
    </location>
</feature>
<keyword evidence="2" id="KW-0132">Cell division</keyword>
<dbReference type="Gene3D" id="3.10.20.310">
    <property type="entry name" value="membrane protein fhac"/>
    <property type="match status" value="1"/>
</dbReference>
<accession>A0ABP5MQA2</accession>
<keyword evidence="7" id="KW-0472">Membrane</keyword>
<dbReference type="RefSeq" id="WP_344343734.1">
    <property type="nucleotide sequence ID" value="NZ_BAAAQT010000006.1"/>
</dbReference>
<feature type="region of interest" description="Disordered" evidence="6">
    <location>
        <begin position="1"/>
        <end position="83"/>
    </location>
</feature>
<evidence type="ECO:0000256" key="4">
    <source>
        <dbReference type="ARBA" id="ARBA00022989"/>
    </source>
</evidence>
<protein>
    <recommendedName>
        <fullName evidence="12">Cell division protein FtsQ</fullName>
    </recommendedName>
</protein>
<evidence type="ECO:0000313" key="10">
    <source>
        <dbReference type="EMBL" id="GAA2174986.1"/>
    </source>
</evidence>
<dbReference type="Proteomes" id="UP001501599">
    <property type="component" value="Unassembled WGS sequence"/>
</dbReference>
<keyword evidence="3 7" id="KW-0812">Transmembrane</keyword>
<keyword evidence="5" id="KW-0131">Cell cycle</keyword>
<dbReference type="PANTHER" id="PTHR37820:SF1">
    <property type="entry name" value="CELL DIVISION PROTEIN FTSQ"/>
    <property type="match status" value="1"/>
</dbReference>
<keyword evidence="1" id="KW-1003">Cell membrane</keyword>
<dbReference type="InterPro" id="IPR013685">
    <property type="entry name" value="POTRA_FtsQ_type"/>
</dbReference>
<evidence type="ECO:0000313" key="11">
    <source>
        <dbReference type="Proteomes" id="UP001501599"/>
    </source>
</evidence>
<comment type="caution">
    <text evidence="10">The sequence shown here is derived from an EMBL/GenBank/DDBJ whole genome shotgun (WGS) entry which is preliminary data.</text>
</comment>
<evidence type="ECO:0000256" key="3">
    <source>
        <dbReference type="ARBA" id="ARBA00022692"/>
    </source>
</evidence>